<evidence type="ECO:0000313" key="3">
    <source>
        <dbReference type="Proteomes" id="UP000593572"/>
    </source>
</evidence>
<dbReference type="GO" id="GO:0008234">
    <property type="term" value="F:cysteine-type peptidase activity"/>
    <property type="evidence" value="ECO:0007669"/>
    <property type="project" value="InterPro"/>
</dbReference>
<dbReference type="GO" id="GO:0006508">
    <property type="term" value="P:proteolysis"/>
    <property type="evidence" value="ECO:0007669"/>
    <property type="project" value="InterPro"/>
</dbReference>
<feature type="domain" description="Peptidase C1A papain C-terminal" evidence="1">
    <location>
        <begin position="21"/>
        <end position="56"/>
    </location>
</feature>
<feature type="non-terminal residue" evidence="2">
    <location>
        <position position="61"/>
    </location>
</feature>
<protein>
    <recommendedName>
        <fullName evidence="1">Peptidase C1A papain C-terminal domain-containing protein</fullName>
    </recommendedName>
</protein>
<comment type="caution">
    <text evidence="2">The sequence shown here is derived from an EMBL/GenBank/DDBJ whole genome shotgun (WGS) entry which is preliminary data.</text>
</comment>
<dbReference type="SUPFAM" id="SSF54001">
    <property type="entry name" value="Cysteine proteinases"/>
    <property type="match status" value="1"/>
</dbReference>
<proteinExistence type="predicted"/>
<organism evidence="2 3">
    <name type="scientific">Gossypium lobatum</name>
    <dbReference type="NCBI Taxonomy" id="34289"/>
    <lineage>
        <taxon>Eukaryota</taxon>
        <taxon>Viridiplantae</taxon>
        <taxon>Streptophyta</taxon>
        <taxon>Embryophyta</taxon>
        <taxon>Tracheophyta</taxon>
        <taxon>Spermatophyta</taxon>
        <taxon>Magnoliopsida</taxon>
        <taxon>eudicotyledons</taxon>
        <taxon>Gunneridae</taxon>
        <taxon>Pentapetalae</taxon>
        <taxon>rosids</taxon>
        <taxon>malvids</taxon>
        <taxon>Malvales</taxon>
        <taxon>Malvaceae</taxon>
        <taxon>Malvoideae</taxon>
        <taxon>Gossypium</taxon>
    </lineage>
</organism>
<accession>A0A7J8LEV9</accession>
<reference evidence="2 3" key="1">
    <citation type="journal article" date="2019" name="Genome Biol. Evol.">
        <title>Insights into the evolution of the New World diploid cottons (Gossypium, subgenus Houzingenia) based on genome sequencing.</title>
        <authorList>
            <person name="Grover C.E."/>
            <person name="Arick M.A. 2nd"/>
            <person name="Thrash A."/>
            <person name="Conover J.L."/>
            <person name="Sanders W.S."/>
            <person name="Peterson D.G."/>
            <person name="Frelichowski J.E."/>
            <person name="Scheffler J.A."/>
            <person name="Scheffler B.E."/>
            <person name="Wendel J.F."/>
        </authorList>
    </citation>
    <scope>NUCLEOTIDE SEQUENCE [LARGE SCALE GENOMIC DNA]</scope>
    <source>
        <strain evidence="2">157</strain>
        <tissue evidence="2">Leaf</tissue>
    </source>
</reference>
<dbReference type="Proteomes" id="UP000593572">
    <property type="component" value="Unassembled WGS sequence"/>
</dbReference>
<evidence type="ECO:0000259" key="1">
    <source>
        <dbReference type="Pfam" id="PF00112"/>
    </source>
</evidence>
<dbReference type="Pfam" id="PF00112">
    <property type="entry name" value="Peptidase_C1"/>
    <property type="match status" value="1"/>
</dbReference>
<dbReference type="AlphaFoldDB" id="A0A7J8LEV9"/>
<evidence type="ECO:0000313" key="2">
    <source>
        <dbReference type="EMBL" id="MBA0550986.1"/>
    </source>
</evidence>
<dbReference type="EMBL" id="JABEZX010000002">
    <property type="protein sequence ID" value="MBA0550986.1"/>
    <property type="molecule type" value="Genomic_DNA"/>
</dbReference>
<sequence length="61" mass="6984">MTNHEFMSTRSSKISRYLMLHGPRRMTGSDGGLTEPAFEFIKQSDGLTTENNYPYEVLVLK</sequence>
<name>A0A7J8LEV9_9ROSI</name>
<dbReference type="InterPro" id="IPR038765">
    <property type="entry name" value="Papain-like_cys_pep_sf"/>
</dbReference>
<keyword evidence="3" id="KW-1185">Reference proteome</keyword>
<gene>
    <name evidence="2" type="ORF">Golob_021891</name>
</gene>
<dbReference type="InterPro" id="IPR000668">
    <property type="entry name" value="Peptidase_C1A_C"/>
</dbReference>